<organism evidence="3 4">
    <name type="scientific">Choiromyces venosus 120613-1</name>
    <dbReference type="NCBI Taxonomy" id="1336337"/>
    <lineage>
        <taxon>Eukaryota</taxon>
        <taxon>Fungi</taxon>
        <taxon>Dikarya</taxon>
        <taxon>Ascomycota</taxon>
        <taxon>Pezizomycotina</taxon>
        <taxon>Pezizomycetes</taxon>
        <taxon>Pezizales</taxon>
        <taxon>Tuberaceae</taxon>
        <taxon>Choiromyces</taxon>
    </lineage>
</organism>
<proteinExistence type="predicted"/>
<protein>
    <submittedName>
        <fullName evidence="3">Uncharacterized protein</fullName>
    </submittedName>
</protein>
<name>A0A3N4J349_9PEZI</name>
<evidence type="ECO:0000256" key="2">
    <source>
        <dbReference type="SAM" id="MobiDB-lite"/>
    </source>
</evidence>
<accession>A0A3N4J349</accession>
<dbReference type="AlphaFoldDB" id="A0A3N4J349"/>
<keyword evidence="4" id="KW-1185">Reference proteome</keyword>
<feature type="coiled-coil region" evidence="1">
    <location>
        <begin position="29"/>
        <end position="63"/>
    </location>
</feature>
<reference evidence="3 4" key="1">
    <citation type="journal article" date="2018" name="Nat. Ecol. Evol.">
        <title>Pezizomycetes genomes reveal the molecular basis of ectomycorrhizal truffle lifestyle.</title>
        <authorList>
            <person name="Murat C."/>
            <person name="Payen T."/>
            <person name="Noel B."/>
            <person name="Kuo A."/>
            <person name="Morin E."/>
            <person name="Chen J."/>
            <person name="Kohler A."/>
            <person name="Krizsan K."/>
            <person name="Balestrini R."/>
            <person name="Da Silva C."/>
            <person name="Montanini B."/>
            <person name="Hainaut M."/>
            <person name="Levati E."/>
            <person name="Barry K.W."/>
            <person name="Belfiori B."/>
            <person name="Cichocki N."/>
            <person name="Clum A."/>
            <person name="Dockter R.B."/>
            <person name="Fauchery L."/>
            <person name="Guy J."/>
            <person name="Iotti M."/>
            <person name="Le Tacon F."/>
            <person name="Lindquist E.A."/>
            <person name="Lipzen A."/>
            <person name="Malagnac F."/>
            <person name="Mello A."/>
            <person name="Molinier V."/>
            <person name="Miyauchi S."/>
            <person name="Poulain J."/>
            <person name="Riccioni C."/>
            <person name="Rubini A."/>
            <person name="Sitrit Y."/>
            <person name="Splivallo R."/>
            <person name="Traeger S."/>
            <person name="Wang M."/>
            <person name="Zifcakova L."/>
            <person name="Wipf D."/>
            <person name="Zambonelli A."/>
            <person name="Paolocci F."/>
            <person name="Nowrousian M."/>
            <person name="Ottonello S."/>
            <person name="Baldrian P."/>
            <person name="Spatafora J.W."/>
            <person name="Henrissat B."/>
            <person name="Nagy L.G."/>
            <person name="Aury J.M."/>
            <person name="Wincker P."/>
            <person name="Grigoriev I.V."/>
            <person name="Bonfante P."/>
            <person name="Martin F.M."/>
        </authorList>
    </citation>
    <scope>NUCLEOTIDE SEQUENCE [LARGE SCALE GENOMIC DNA]</scope>
    <source>
        <strain evidence="3 4">120613-1</strain>
    </source>
</reference>
<dbReference type="EMBL" id="ML120469">
    <property type="protein sequence ID" value="RPA92595.1"/>
    <property type="molecule type" value="Genomic_DNA"/>
</dbReference>
<feature type="compositionally biased region" description="Basic and acidic residues" evidence="2">
    <location>
        <begin position="1"/>
        <end position="16"/>
    </location>
</feature>
<dbReference type="Proteomes" id="UP000276215">
    <property type="component" value="Unassembled WGS sequence"/>
</dbReference>
<keyword evidence="1" id="KW-0175">Coiled coil</keyword>
<gene>
    <name evidence="3" type="ORF">L873DRAFT_1794155</name>
</gene>
<evidence type="ECO:0000256" key="1">
    <source>
        <dbReference type="SAM" id="Coils"/>
    </source>
</evidence>
<sequence>MPQSRKDIRKEKKKVQGEGQSPKNEKELVEEVVQKNKAWEERYDDMQKEAEGWRRELKSARKMVSEKTDWRNKLEQNLEAGMEGRLVPIVAAVVLKAVYKKVTKVSQQSNSADNLNDRAQKIRDLRCKFVQFGCENEAQVVELADAASFSFLHLLRGWDILIVSSTNLVN</sequence>
<evidence type="ECO:0000313" key="4">
    <source>
        <dbReference type="Proteomes" id="UP000276215"/>
    </source>
</evidence>
<feature type="region of interest" description="Disordered" evidence="2">
    <location>
        <begin position="1"/>
        <end position="28"/>
    </location>
</feature>
<evidence type="ECO:0000313" key="3">
    <source>
        <dbReference type="EMBL" id="RPA92595.1"/>
    </source>
</evidence>